<dbReference type="RefSeq" id="WP_188658531.1">
    <property type="nucleotide sequence ID" value="NZ_BMIH01000002.1"/>
</dbReference>
<dbReference type="SUPFAM" id="SSF74653">
    <property type="entry name" value="TolA/TonB C-terminal domain"/>
    <property type="match status" value="2"/>
</dbReference>
<organism evidence="6 7">
    <name type="scientific">Sphingomonas metalli</name>
    <dbReference type="NCBI Taxonomy" id="1779358"/>
    <lineage>
        <taxon>Bacteria</taxon>
        <taxon>Pseudomonadati</taxon>
        <taxon>Pseudomonadota</taxon>
        <taxon>Alphaproteobacteria</taxon>
        <taxon>Sphingomonadales</taxon>
        <taxon>Sphingomonadaceae</taxon>
        <taxon>Sphingomonas</taxon>
    </lineage>
</organism>
<sequence>MAIATLASLLLLGASIPPPPPVDGERPLVAWLPGEVLCDGTAVQPVTMRRPLTTLGWSRMPVAESVTVRFRIDAEGRPLSIDTKSARNTYPSQDIAPSLAASRFASGAPRTGCEIRYRQAITPLADAPVADIVSYSLAPESGPLPEAGWARLSPAGSDCRRPPEILVRVSPEFRTLPGTPGVRDWVLLGHDIDARGRPREVQTLYSTGNGALNAAAGKAMRNWRFVAGRRTGCLNPFWRAALPLPAPDGPDPESLRPAGATCPVDSAWQRPPVLTYPSAFQRRGIEGWAIVAYDVAPWGEPGNIRVLASEPADTFGQQAEQVIRSARKPPSDRGAVGCIERVRFVMGPRDGMEGQDGVPPPSSAP</sequence>
<evidence type="ECO:0000259" key="5">
    <source>
        <dbReference type="PROSITE" id="PS52015"/>
    </source>
</evidence>
<proteinExistence type="predicted"/>
<protein>
    <recommendedName>
        <fullName evidence="5">TonB C-terminal domain-containing protein</fullName>
    </recommendedName>
</protein>
<feature type="domain" description="TonB C-terminal" evidence="5">
    <location>
        <begin position="261"/>
        <end position="353"/>
    </location>
</feature>
<name>A0A916T459_9SPHN</name>
<comment type="subcellular location">
    <subcellularLocation>
        <location evidence="1">Membrane</location>
        <topology evidence="1">Single-pass membrane protein</topology>
    </subcellularLocation>
</comment>
<evidence type="ECO:0000256" key="3">
    <source>
        <dbReference type="ARBA" id="ARBA00022989"/>
    </source>
</evidence>
<dbReference type="GO" id="GO:0055085">
    <property type="term" value="P:transmembrane transport"/>
    <property type="evidence" value="ECO:0007669"/>
    <property type="project" value="InterPro"/>
</dbReference>
<dbReference type="GO" id="GO:0016020">
    <property type="term" value="C:membrane"/>
    <property type="evidence" value="ECO:0007669"/>
    <property type="project" value="UniProtKB-SubCell"/>
</dbReference>
<reference evidence="6" key="2">
    <citation type="submission" date="2020-09" db="EMBL/GenBank/DDBJ databases">
        <authorList>
            <person name="Sun Q."/>
            <person name="Zhou Y."/>
        </authorList>
    </citation>
    <scope>NUCLEOTIDE SEQUENCE</scope>
    <source>
        <strain evidence="6">CGMCC 1.15330</strain>
    </source>
</reference>
<evidence type="ECO:0000256" key="2">
    <source>
        <dbReference type="ARBA" id="ARBA00022692"/>
    </source>
</evidence>
<dbReference type="PROSITE" id="PS52015">
    <property type="entry name" value="TONB_CTD"/>
    <property type="match status" value="1"/>
</dbReference>
<dbReference type="EMBL" id="BMIH01000002">
    <property type="protein sequence ID" value="GGB29832.1"/>
    <property type="molecule type" value="Genomic_DNA"/>
</dbReference>
<keyword evidence="2" id="KW-0812">Transmembrane</keyword>
<dbReference type="InterPro" id="IPR037682">
    <property type="entry name" value="TonB_C"/>
</dbReference>
<keyword evidence="7" id="KW-1185">Reference proteome</keyword>
<dbReference type="Gene3D" id="3.30.2420.10">
    <property type="entry name" value="TonB"/>
    <property type="match status" value="2"/>
</dbReference>
<evidence type="ECO:0000313" key="7">
    <source>
        <dbReference type="Proteomes" id="UP000623067"/>
    </source>
</evidence>
<evidence type="ECO:0000313" key="6">
    <source>
        <dbReference type="EMBL" id="GGB29832.1"/>
    </source>
</evidence>
<dbReference type="InterPro" id="IPR006260">
    <property type="entry name" value="TonB/TolA_C"/>
</dbReference>
<dbReference type="AlphaFoldDB" id="A0A916T459"/>
<dbReference type="Pfam" id="PF03544">
    <property type="entry name" value="TonB_C"/>
    <property type="match status" value="1"/>
</dbReference>
<evidence type="ECO:0000256" key="1">
    <source>
        <dbReference type="ARBA" id="ARBA00004167"/>
    </source>
</evidence>
<accession>A0A916T459</accession>
<gene>
    <name evidence="6" type="ORF">GCM10011380_19150</name>
</gene>
<comment type="caution">
    <text evidence="6">The sequence shown here is derived from an EMBL/GenBank/DDBJ whole genome shotgun (WGS) entry which is preliminary data.</text>
</comment>
<dbReference type="NCBIfam" id="TIGR01352">
    <property type="entry name" value="tonB_Cterm"/>
    <property type="match status" value="2"/>
</dbReference>
<reference evidence="6" key="1">
    <citation type="journal article" date="2014" name="Int. J. Syst. Evol. Microbiol.">
        <title>Complete genome sequence of Corynebacterium casei LMG S-19264T (=DSM 44701T), isolated from a smear-ripened cheese.</title>
        <authorList>
            <consortium name="US DOE Joint Genome Institute (JGI-PGF)"/>
            <person name="Walter F."/>
            <person name="Albersmeier A."/>
            <person name="Kalinowski J."/>
            <person name="Ruckert C."/>
        </authorList>
    </citation>
    <scope>NUCLEOTIDE SEQUENCE</scope>
    <source>
        <strain evidence="6">CGMCC 1.15330</strain>
    </source>
</reference>
<dbReference type="Proteomes" id="UP000623067">
    <property type="component" value="Unassembled WGS sequence"/>
</dbReference>
<keyword evidence="4" id="KW-0472">Membrane</keyword>
<keyword evidence="3" id="KW-1133">Transmembrane helix</keyword>
<evidence type="ECO:0000256" key="4">
    <source>
        <dbReference type="ARBA" id="ARBA00023136"/>
    </source>
</evidence>